<dbReference type="Gene3D" id="1.10.10.60">
    <property type="entry name" value="Homeodomain-like"/>
    <property type="match status" value="1"/>
</dbReference>
<evidence type="ECO:0000256" key="3">
    <source>
        <dbReference type="ARBA" id="ARBA00023242"/>
    </source>
</evidence>
<dbReference type="Gramene" id="TVU27726">
    <property type="protein sequence ID" value="TVU27726"/>
    <property type="gene ID" value="EJB05_19223"/>
</dbReference>
<keyword evidence="1" id="KW-0805">Transcription regulation</keyword>
<evidence type="ECO:0000256" key="1">
    <source>
        <dbReference type="ARBA" id="ARBA00023015"/>
    </source>
</evidence>
<dbReference type="AlphaFoldDB" id="A0A5J9UVW7"/>
<keyword evidence="7" id="KW-1185">Reference proteome</keyword>
<feature type="domain" description="MYB-CC type transcription factor LHEQLE-containing" evidence="5">
    <location>
        <begin position="378"/>
        <end position="420"/>
    </location>
</feature>
<sequence>MSQDFIDGVTDAKFLQTDMETAYSHTSPMNQLHNGRVSTCRSLAVTLVPALSEGTFPSFPVHQPSYVERELPDSSITSFSASLAALQSTCKLPSNFTSSDLHIYNESQSPNGKISSGPYATGQFDHDTQLPPTYPSFKSNSSSLRMILPNVSERIRWSQEPLQGVFDCSQTVYFSNQQNVNPVGKQIQDSVTMNPDTQLADRNECYSSGGSVQLLGSAESMLKNSMPITIQFLQAVDARSLTPENYSYCQVRSSVPPFNYDEVSIDNLPSSNATPTKLRMRWTPELHEQFVEAVNMLGGSESRKLHLLFFVPAEATPKAIQKVLKVKGLTIYHVKSHLQKYRAVQHRPESSDAGASAKRSSLMDEAPFPQLKGLKNVEGLRTQIGLQKQLYEQLEVQRKLQLQVEEHSKYLEMIIAKQSESLKKLGALPGCQDRSQTVLSNNKACEEQDAMH</sequence>
<dbReference type="GO" id="GO:0003677">
    <property type="term" value="F:DNA binding"/>
    <property type="evidence" value="ECO:0007669"/>
    <property type="project" value="InterPro"/>
</dbReference>
<dbReference type="EMBL" id="RWGY01000011">
    <property type="protein sequence ID" value="TVU27726.1"/>
    <property type="molecule type" value="Genomic_DNA"/>
</dbReference>
<dbReference type="InterPro" id="IPR001005">
    <property type="entry name" value="SANT/Myb"/>
</dbReference>
<dbReference type="InterPro" id="IPR046955">
    <property type="entry name" value="PHR1-like"/>
</dbReference>
<evidence type="ECO:0008006" key="8">
    <source>
        <dbReference type="Google" id="ProtNLM"/>
    </source>
</evidence>
<dbReference type="OrthoDB" id="551907at2759"/>
<keyword evidence="2" id="KW-0804">Transcription</keyword>
<reference evidence="6 7" key="1">
    <citation type="journal article" date="2019" name="Sci. Rep.">
        <title>A high-quality genome of Eragrostis curvula grass provides insights into Poaceae evolution and supports new strategies to enhance forage quality.</title>
        <authorList>
            <person name="Carballo J."/>
            <person name="Santos B.A.C.M."/>
            <person name="Zappacosta D."/>
            <person name="Garbus I."/>
            <person name="Selva J.P."/>
            <person name="Gallo C.A."/>
            <person name="Diaz A."/>
            <person name="Albertini E."/>
            <person name="Caccamo M."/>
            <person name="Echenique V."/>
        </authorList>
    </citation>
    <scope>NUCLEOTIDE SEQUENCE [LARGE SCALE GENOMIC DNA]</scope>
    <source>
        <strain evidence="7">cv. Victoria</strain>
        <tissue evidence="6">Leaf</tissue>
    </source>
</reference>
<dbReference type="NCBIfam" id="TIGR01557">
    <property type="entry name" value="myb_SHAQKYF"/>
    <property type="match status" value="1"/>
</dbReference>
<dbReference type="Pfam" id="PF14379">
    <property type="entry name" value="Myb_CC_LHEQLE"/>
    <property type="match status" value="1"/>
</dbReference>
<dbReference type="InterPro" id="IPR006447">
    <property type="entry name" value="Myb_dom_plants"/>
</dbReference>
<dbReference type="Proteomes" id="UP000324897">
    <property type="component" value="Chromosome 1"/>
</dbReference>
<keyword evidence="3" id="KW-0539">Nucleus</keyword>
<organism evidence="6 7">
    <name type="scientific">Eragrostis curvula</name>
    <name type="common">weeping love grass</name>
    <dbReference type="NCBI Taxonomy" id="38414"/>
    <lineage>
        <taxon>Eukaryota</taxon>
        <taxon>Viridiplantae</taxon>
        <taxon>Streptophyta</taxon>
        <taxon>Embryophyta</taxon>
        <taxon>Tracheophyta</taxon>
        <taxon>Spermatophyta</taxon>
        <taxon>Magnoliopsida</taxon>
        <taxon>Liliopsida</taxon>
        <taxon>Poales</taxon>
        <taxon>Poaceae</taxon>
        <taxon>PACMAD clade</taxon>
        <taxon>Chloridoideae</taxon>
        <taxon>Eragrostideae</taxon>
        <taxon>Eragrostidinae</taxon>
        <taxon>Eragrostis</taxon>
    </lineage>
</organism>
<dbReference type="Pfam" id="PF00249">
    <property type="entry name" value="Myb_DNA-binding"/>
    <property type="match status" value="1"/>
</dbReference>
<dbReference type="PANTHER" id="PTHR31499">
    <property type="entry name" value="MYB FAMILY TRANSCRIPTION FACTOR PHL11"/>
    <property type="match status" value="1"/>
</dbReference>
<dbReference type="PANTHER" id="PTHR31499:SF80">
    <property type="entry name" value="HTH MYB-TYPE DOMAIN-CONTAINING PROTEIN"/>
    <property type="match status" value="1"/>
</dbReference>
<dbReference type="SUPFAM" id="SSF46689">
    <property type="entry name" value="Homeodomain-like"/>
    <property type="match status" value="1"/>
</dbReference>
<name>A0A5J9UVW7_9POAL</name>
<evidence type="ECO:0000313" key="7">
    <source>
        <dbReference type="Proteomes" id="UP000324897"/>
    </source>
</evidence>
<evidence type="ECO:0000256" key="2">
    <source>
        <dbReference type="ARBA" id="ARBA00023163"/>
    </source>
</evidence>
<gene>
    <name evidence="6" type="ORF">EJB05_19223</name>
</gene>
<dbReference type="InterPro" id="IPR009057">
    <property type="entry name" value="Homeodomain-like_sf"/>
</dbReference>
<dbReference type="GO" id="GO:0003700">
    <property type="term" value="F:DNA-binding transcription factor activity"/>
    <property type="evidence" value="ECO:0007669"/>
    <property type="project" value="InterPro"/>
</dbReference>
<accession>A0A5J9UVW7</accession>
<dbReference type="InterPro" id="IPR025756">
    <property type="entry name" value="Myb_CC_LHEQLE"/>
</dbReference>
<evidence type="ECO:0000259" key="4">
    <source>
        <dbReference type="Pfam" id="PF00249"/>
    </source>
</evidence>
<proteinExistence type="predicted"/>
<evidence type="ECO:0000259" key="5">
    <source>
        <dbReference type="Pfam" id="PF14379"/>
    </source>
</evidence>
<comment type="caution">
    <text evidence="6">The sequence shown here is derived from an EMBL/GenBank/DDBJ whole genome shotgun (WGS) entry which is preliminary data.</text>
</comment>
<feature type="domain" description="Myb-like" evidence="4">
    <location>
        <begin position="279"/>
        <end position="342"/>
    </location>
</feature>
<protein>
    <recommendedName>
        <fullName evidence="8">HTH myb-type domain-containing protein</fullName>
    </recommendedName>
</protein>
<evidence type="ECO:0000313" key="6">
    <source>
        <dbReference type="EMBL" id="TVU27726.1"/>
    </source>
</evidence>